<accession>A0A016APC2</accession>
<comment type="caution">
    <text evidence="1">The sequence shown here is derived from an EMBL/GenBank/DDBJ whole genome shotgun (WGS) entry which is preliminary data.</text>
</comment>
<evidence type="ECO:0000313" key="1">
    <source>
        <dbReference type="EMBL" id="EXZ73255.1"/>
    </source>
</evidence>
<sequence length="43" mass="4759">MAYIFKKGGTILSLPAAAGGEITVRNVPFDAIRIKCEWENTYI</sequence>
<dbReference type="EMBL" id="JGDS01000051">
    <property type="protein sequence ID" value="EXZ73255.1"/>
    <property type="molecule type" value="Genomic_DNA"/>
</dbReference>
<organism evidence="1 2">
    <name type="scientific">Bacteroides fragilis str. 3976T8</name>
    <dbReference type="NCBI Taxonomy" id="1339314"/>
    <lineage>
        <taxon>Bacteria</taxon>
        <taxon>Pseudomonadati</taxon>
        <taxon>Bacteroidota</taxon>
        <taxon>Bacteroidia</taxon>
        <taxon>Bacteroidales</taxon>
        <taxon>Bacteroidaceae</taxon>
        <taxon>Bacteroides</taxon>
    </lineage>
</organism>
<dbReference type="Proteomes" id="UP000020938">
    <property type="component" value="Unassembled WGS sequence"/>
</dbReference>
<protein>
    <submittedName>
        <fullName evidence="1">Uncharacterized protein</fullName>
    </submittedName>
</protein>
<name>A0A016APC2_BACFG</name>
<proteinExistence type="predicted"/>
<gene>
    <name evidence="1" type="ORF">M123_2286</name>
</gene>
<dbReference type="PATRIC" id="fig|1339314.3.peg.2492"/>
<dbReference type="AlphaFoldDB" id="A0A016APC2"/>
<dbReference type="RefSeq" id="WP_262481012.1">
    <property type="nucleotide sequence ID" value="NZ_JGDS01000051.1"/>
</dbReference>
<evidence type="ECO:0000313" key="2">
    <source>
        <dbReference type="Proteomes" id="UP000020938"/>
    </source>
</evidence>
<reference evidence="1 2" key="1">
    <citation type="submission" date="2014-02" db="EMBL/GenBank/DDBJ databases">
        <authorList>
            <person name="Sears C."/>
            <person name="Carroll K."/>
            <person name="Sack B.R."/>
            <person name="Qadri F."/>
            <person name="Myers L.L."/>
            <person name="Chung G.-T."/>
            <person name="Escheverria P."/>
            <person name="Fraser C.M."/>
            <person name="Sadzewicz L."/>
            <person name="Shefchek K.A."/>
            <person name="Tallon L."/>
            <person name="Das S.P."/>
            <person name="Daugherty S."/>
            <person name="Mongodin E.F."/>
        </authorList>
    </citation>
    <scope>NUCLEOTIDE SEQUENCE [LARGE SCALE GENOMIC DNA]</scope>
    <source>
        <strain evidence="1 2">3976T8</strain>
    </source>
</reference>